<keyword evidence="2 3" id="KW-0479">Metal-binding</keyword>
<organism evidence="4 5">
    <name type="scientific">Paralvinella palmiformis</name>
    <dbReference type="NCBI Taxonomy" id="53620"/>
    <lineage>
        <taxon>Eukaryota</taxon>
        <taxon>Metazoa</taxon>
        <taxon>Spiralia</taxon>
        <taxon>Lophotrochozoa</taxon>
        <taxon>Annelida</taxon>
        <taxon>Polychaeta</taxon>
        <taxon>Sedentaria</taxon>
        <taxon>Canalipalpata</taxon>
        <taxon>Terebellida</taxon>
        <taxon>Terebelliformia</taxon>
        <taxon>Alvinellidae</taxon>
        <taxon>Paralvinella</taxon>
    </lineage>
</organism>
<keyword evidence="5" id="KW-1185">Reference proteome</keyword>
<dbReference type="GO" id="GO:0005737">
    <property type="term" value="C:cytoplasm"/>
    <property type="evidence" value="ECO:0007669"/>
    <property type="project" value="TreeGrafter"/>
</dbReference>
<evidence type="ECO:0008006" key="6">
    <source>
        <dbReference type="Google" id="ProtNLM"/>
    </source>
</evidence>
<dbReference type="InterPro" id="IPR036069">
    <property type="entry name" value="DUF34/NIF3_sf"/>
</dbReference>
<evidence type="ECO:0000256" key="3">
    <source>
        <dbReference type="PIRSR" id="PIRSR602678-1"/>
    </source>
</evidence>
<comment type="caution">
    <text evidence="4">The sequence shown here is derived from an EMBL/GenBank/DDBJ whole genome shotgun (WGS) entry which is preliminary data.</text>
</comment>
<reference evidence="4" key="1">
    <citation type="journal article" date="2023" name="Mol. Biol. Evol.">
        <title>Third-Generation Sequencing Reveals the Adaptive Role of the Epigenome in Three Deep-Sea Polychaetes.</title>
        <authorList>
            <person name="Perez M."/>
            <person name="Aroh O."/>
            <person name="Sun Y."/>
            <person name="Lan Y."/>
            <person name="Juniper S.K."/>
            <person name="Young C.R."/>
            <person name="Angers B."/>
            <person name="Qian P.Y."/>
        </authorList>
    </citation>
    <scope>NUCLEOTIDE SEQUENCE</scope>
    <source>
        <strain evidence="4">P08H-3</strain>
    </source>
</reference>
<dbReference type="Pfam" id="PF01784">
    <property type="entry name" value="DUF34_NIF3"/>
    <property type="match status" value="1"/>
</dbReference>
<name>A0AAD9IWS7_9ANNE</name>
<dbReference type="PANTHER" id="PTHR13799:SF14">
    <property type="entry name" value="GTP CYCLOHYDROLASE 1 TYPE 2 HOMOLOG"/>
    <property type="match status" value="1"/>
</dbReference>
<dbReference type="SUPFAM" id="SSF102705">
    <property type="entry name" value="NIF3 (NGG1p interacting factor 3)-like"/>
    <property type="match status" value="2"/>
</dbReference>
<protein>
    <recommendedName>
        <fullName evidence="6">Nif3-like dinuclear metal center hexameric protein</fullName>
    </recommendedName>
</protein>
<evidence type="ECO:0000256" key="1">
    <source>
        <dbReference type="ARBA" id="ARBA00006964"/>
    </source>
</evidence>
<proteinExistence type="inferred from homology"/>
<feature type="binding site" evidence="3">
    <location>
        <position position="111"/>
    </location>
    <ligand>
        <name>a divalent metal cation</name>
        <dbReference type="ChEBI" id="CHEBI:60240"/>
        <label>1</label>
    </ligand>
</feature>
<dbReference type="Gene3D" id="3.40.1390.30">
    <property type="entry name" value="NIF3 (NGG1p interacting factor 3)-like"/>
    <property type="match status" value="3"/>
</dbReference>
<dbReference type="PANTHER" id="PTHR13799">
    <property type="entry name" value="NGG1 INTERACTING FACTOR 3"/>
    <property type="match status" value="1"/>
</dbReference>
<accession>A0AAD9IWS7</accession>
<gene>
    <name evidence="4" type="ORF">LSH36_1091g00204</name>
</gene>
<evidence type="ECO:0000256" key="2">
    <source>
        <dbReference type="ARBA" id="ARBA00022723"/>
    </source>
</evidence>
<dbReference type="InterPro" id="IPR002678">
    <property type="entry name" value="DUF34/NIF3"/>
</dbReference>
<dbReference type="GO" id="GO:0046872">
    <property type="term" value="F:metal ion binding"/>
    <property type="evidence" value="ECO:0007669"/>
    <property type="project" value="UniProtKB-KW"/>
</dbReference>
<dbReference type="Proteomes" id="UP001208570">
    <property type="component" value="Unassembled WGS sequence"/>
</dbReference>
<evidence type="ECO:0000313" key="5">
    <source>
        <dbReference type="Proteomes" id="UP001208570"/>
    </source>
</evidence>
<sequence>MNSFKNIDVALNGLQVTRVEQEITRVAFAVDAALTTIEQAAQQKADMLFVHHVLPFGGEKIKTVAIISGGAPFEVRQAIEEHIDLYVTGDASHSVYHQCREAEINMISAGHYATETWGVRSLKNLLEQEKNIECTFIDAPTAL</sequence>
<dbReference type="AlphaFoldDB" id="A0AAD9IWS7"/>
<dbReference type="EMBL" id="JAODUP010001091">
    <property type="protein sequence ID" value="KAK2141500.1"/>
    <property type="molecule type" value="Genomic_DNA"/>
</dbReference>
<feature type="binding site" evidence="3">
    <location>
        <position position="115"/>
    </location>
    <ligand>
        <name>a divalent metal cation</name>
        <dbReference type="ChEBI" id="CHEBI:60240"/>
        <label>1</label>
    </ligand>
</feature>
<comment type="similarity">
    <text evidence="1">Belongs to the GTP cyclohydrolase I type 2/NIF3 family.</text>
</comment>
<evidence type="ECO:0000313" key="4">
    <source>
        <dbReference type="EMBL" id="KAK2141500.1"/>
    </source>
</evidence>